<keyword evidence="1" id="KW-0472">Membrane</keyword>
<keyword evidence="3" id="KW-1185">Reference proteome</keyword>
<sequence length="101" mass="10983">MAQTVRWDDGFLETLELGALLLPFVGVPTLLIAVFAAPVHHRVHPVRFRVLLGIPLVLCAWPLLFVSASEPLAYQVMAQIAFAVLIPAPLFPEDWAGGAGR</sequence>
<dbReference type="RefSeq" id="WP_184824924.1">
    <property type="nucleotide sequence ID" value="NZ_BMTI01000001.1"/>
</dbReference>
<comment type="caution">
    <text evidence="2">The sequence shown here is derived from an EMBL/GenBank/DDBJ whole genome shotgun (WGS) entry which is preliminary data.</text>
</comment>
<reference evidence="2 3" key="1">
    <citation type="submission" date="2020-08" db="EMBL/GenBank/DDBJ databases">
        <title>Genomic Encyclopedia of Type Strains, Phase III (KMG-III): the genomes of soil and plant-associated and newly described type strains.</title>
        <authorList>
            <person name="Whitman W."/>
        </authorList>
    </citation>
    <scope>NUCLEOTIDE SEQUENCE [LARGE SCALE GENOMIC DNA]</scope>
    <source>
        <strain evidence="2 3">CECT 3273</strain>
    </source>
</reference>
<dbReference type="Proteomes" id="UP000579523">
    <property type="component" value="Unassembled WGS sequence"/>
</dbReference>
<keyword evidence="1" id="KW-1133">Transmembrane helix</keyword>
<dbReference type="AlphaFoldDB" id="A0A7W7V850"/>
<proteinExistence type="predicted"/>
<name>A0A7W7V850_9ACTN</name>
<organism evidence="2 3">
    <name type="scientific">Streptomyces griseomycini</name>
    <dbReference type="NCBI Taxonomy" id="66895"/>
    <lineage>
        <taxon>Bacteria</taxon>
        <taxon>Bacillati</taxon>
        <taxon>Actinomycetota</taxon>
        <taxon>Actinomycetes</taxon>
        <taxon>Kitasatosporales</taxon>
        <taxon>Streptomycetaceae</taxon>
        <taxon>Streptomyces</taxon>
    </lineage>
</organism>
<evidence type="ECO:0000313" key="3">
    <source>
        <dbReference type="Proteomes" id="UP000579523"/>
    </source>
</evidence>
<gene>
    <name evidence="2" type="ORF">FHS37_004993</name>
</gene>
<evidence type="ECO:0000313" key="2">
    <source>
        <dbReference type="EMBL" id="MBB4900913.1"/>
    </source>
</evidence>
<keyword evidence="1" id="KW-0812">Transmembrane</keyword>
<feature type="transmembrane region" description="Helical" evidence="1">
    <location>
        <begin position="20"/>
        <end position="39"/>
    </location>
</feature>
<dbReference type="EMBL" id="JACHJI010000009">
    <property type="protein sequence ID" value="MBB4900913.1"/>
    <property type="molecule type" value="Genomic_DNA"/>
</dbReference>
<feature type="transmembrane region" description="Helical" evidence="1">
    <location>
        <begin position="46"/>
        <end position="66"/>
    </location>
</feature>
<evidence type="ECO:0000256" key="1">
    <source>
        <dbReference type="SAM" id="Phobius"/>
    </source>
</evidence>
<accession>A0A7W7V850</accession>
<protein>
    <submittedName>
        <fullName evidence="2">Uncharacterized protein</fullName>
    </submittedName>
</protein>